<name>A0A844YWF8_9SPHN</name>
<dbReference type="Proteomes" id="UP000466966">
    <property type="component" value="Unassembled WGS sequence"/>
</dbReference>
<gene>
    <name evidence="1" type="ORF">GRI99_02025</name>
</gene>
<dbReference type="AlphaFoldDB" id="A0A844YWF8"/>
<protein>
    <submittedName>
        <fullName evidence="1">Uncharacterized protein</fullName>
    </submittedName>
</protein>
<keyword evidence="2" id="KW-1185">Reference proteome</keyword>
<evidence type="ECO:0000313" key="1">
    <source>
        <dbReference type="EMBL" id="MXO70407.1"/>
    </source>
</evidence>
<organism evidence="1 2">
    <name type="scientific">Alteraurantiacibacter buctensis</name>
    <dbReference type="NCBI Taxonomy" id="1503981"/>
    <lineage>
        <taxon>Bacteria</taxon>
        <taxon>Pseudomonadati</taxon>
        <taxon>Pseudomonadota</taxon>
        <taxon>Alphaproteobacteria</taxon>
        <taxon>Sphingomonadales</taxon>
        <taxon>Erythrobacteraceae</taxon>
        <taxon>Alteraurantiacibacter</taxon>
    </lineage>
</organism>
<evidence type="ECO:0000313" key="2">
    <source>
        <dbReference type="Proteomes" id="UP000466966"/>
    </source>
</evidence>
<proteinExistence type="predicted"/>
<accession>A0A844YWF8</accession>
<dbReference type="RefSeq" id="WP_160770329.1">
    <property type="nucleotide sequence ID" value="NZ_WTYV01000001.1"/>
</dbReference>
<dbReference type="OrthoDB" id="7433250at2"/>
<comment type="caution">
    <text evidence="1">The sequence shown here is derived from an EMBL/GenBank/DDBJ whole genome shotgun (WGS) entry which is preliminary data.</text>
</comment>
<dbReference type="EMBL" id="WTYV01000001">
    <property type="protein sequence ID" value="MXO70407.1"/>
    <property type="molecule type" value="Genomic_DNA"/>
</dbReference>
<sequence>MSLTFATMLLVQFAPPLDGAAAQRVEGRCTYPPALVEQAEEAMLVQCGEAVFTADGIAFAARGFTPAIAFRGEWEGDGLRVAEVARRGIEPIDEARGFCRLQMRQGQLSAVVCSIVGGPRSYLVNFLVPQLNNPL</sequence>
<reference evidence="1 2" key="1">
    <citation type="submission" date="2019-12" db="EMBL/GenBank/DDBJ databases">
        <title>Genomic-based taxomic classification of the family Erythrobacteraceae.</title>
        <authorList>
            <person name="Xu L."/>
        </authorList>
    </citation>
    <scope>NUCLEOTIDE SEQUENCE [LARGE SCALE GENOMIC DNA]</scope>
    <source>
        <strain evidence="1 2">M0322</strain>
    </source>
</reference>